<dbReference type="Pfam" id="PF16653">
    <property type="entry name" value="Sacchrp_dh_C"/>
    <property type="match status" value="1"/>
</dbReference>
<sequence>MTKKNELLARFGGKLTMIGFGSIGQAFLPVLLRHFDLKASNIKIVQAGEDRSGLARKLGVELIPTRLEEGNFAAVLEPMLDKGDFLVNLSVDVSSLALIKLCRERGVFYLDTCNEPWDGRYDDPALPPSRRSNYSLREELLAYRLDKRNGPTAVITQGANPGVVSALVKQALLNIAADTHAQLESMPSSYEEWAALAQQLEIKVIHIAERDTQIAGQRKQRNEFVNTWSIQGFVDEGLQPAELGWGTHERHWPADAARHGFGSDAAIYLSRPGIGTRVRSWTPLEGPYHGFLVTHAESISIADHLTLRKDGEVLYRPTVHYAYHPCDDAVLSLHELAGRNWQLQHRQRIVRDEIVEGMDELGVLLMGNPKGVYWYGSRLTIEQARELAPANSATSLQVVAGILGGMLWALQNPDAGLVEPDDLDHRVVLEAALPYLGEVVGVYGDWTPLKDRCALFKEEVDKDDPWQFLNFRVT</sequence>
<keyword evidence="1" id="KW-0472">Membrane</keyword>
<dbReference type="InterPro" id="IPR005097">
    <property type="entry name" value="Sacchrp_dh_NADP-bd"/>
</dbReference>
<evidence type="ECO:0000256" key="1">
    <source>
        <dbReference type="SAM" id="Phobius"/>
    </source>
</evidence>
<name>A0A0U3BBZ6_9BACT</name>
<reference evidence="4" key="1">
    <citation type="submission" date="2015-10" db="EMBL/GenBank/DDBJ databases">
        <title>Biosynthesis of SCL-MCL polyhydroxyalkanoates by metagenomic clones in Pseudomonas putida.</title>
        <authorList>
            <person name="Cheng J."/>
            <person name="Charles T.C."/>
        </authorList>
    </citation>
    <scope>NUCLEOTIDE SEQUENCE</scope>
</reference>
<dbReference type="EMBL" id="KT944269">
    <property type="protein sequence ID" value="ALV86565.1"/>
    <property type="molecule type" value="Genomic_DNA"/>
</dbReference>
<evidence type="ECO:0000259" key="2">
    <source>
        <dbReference type="Pfam" id="PF03435"/>
    </source>
</evidence>
<dbReference type="Pfam" id="PF03435">
    <property type="entry name" value="Sacchrp_dh_NADP"/>
    <property type="match status" value="1"/>
</dbReference>
<dbReference type="AlphaFoldDB" id="A0A0U3BBZ6"/>
<dbReference type="InterPro" id="IPR023181">
    <property type="entry name" value="Homospermid_syn-like_C"/>
</dbReference>
<feature type="domain" description="Saccharopine dehydrogenase NADP binding" evidence="2">
    <location>
        <begin position="17"/>
        <end position="154"/>
    </location>
</feature>
<feature type="transmembrane region" description="Helical" evidence="1">
    <location>
        <begin position="12"/>
        <end position="32"/>
    </location>
</feature>
<protein>
    <submittedName>
        <fullName evidence="4">Homospermidine synthase</fullName>
    </submittedName>
</protein>
<organism evidence="4">
    <name type="scientific">uncultured bacterium 25</name>
    <dbReference type="NCBI Taxonomy" id="1748273"/>
    <lineage>
        <taxon>Bacteria</taxon>
        <taxon>environmental samples</taxon>
    </lineage>
</organism>
<evidence type="ECO:0000259" key="3">
    <source>
        <dbReference type="Pfam" id="PF16653"/>
    </source>
</evidence>
<dbReference type="Gene3D" id="3.40.50.720">
    <property type="entry name" value="NAD(P)-binding Rossmann-like Domain"/>
    <property type="match status" value="1"/>
</dbReference>
<proteinExistence type="predicted"/>
<keyword evidence="1" id="KW-0812">Transmembrane</keyword>
<accession>A0A0U3BBZ6</accession>
<evidence type="ECO:0000313" key="4">
    <source>
        <dbReference type="EMBL" id="ALV86565.1"/>
    </source>
</evidence>
<dbReference type="Gene3D" id="3.30.360.30">
    <property type="entry name" value="homospermidine synthase like"/>
    <property type="match status" value="1"/>
</dbReference>
<dbReference type="InterPro" id="IPR032095">
    <property type="entry name" value="Sacchrp_dh-like_C"/>
</dbReference>
<feature type="domain" description="Saccharopine dehydrogenase-like C-terminal" evidence="3">
    <location>
        <begin position="158"/>
        <end position="440"/>
    </location>
</feature>
<keyword evidence="1" id="KW-1133">Transmembrane helix</keyword>